<dbReference type="EMBL" id="JAUJYO010000015">
    <property type="protein sequence ID" value="KAK1295921.1"/>
    <property type="molecule type" value="Genomic_DNA"/>
</dbReference>
<evidence type="ECO:0000313" key="5">
    <source>
        <dbReference type="Proteomes" id="UP001180020"/>
    </source>
</evidence>
<dbReference type="GO" id="GO:0032436">
    <property type="term" value="P:positive regulation of proteasomal ubiquitin-dependent protein catabolic process"/>
    <property type="evidence" value="ECO:0007669"/>
    <property type="project" value="TreeGrafter"/>
</dbReference>
<comment type="similarity">
    <text evidence="1">Belongs to the DDA1 family.</text>
</comment>
<reference evidence="4" key="1">
    <citation type="journal article" date="2023" name="Nat. Commun.">
        <title>Diploid and tetraploid genomes of Acorus and the evolution of monocots.</title>
        <authorList>
            <person name="Ma L."/>
            <person name="Liu K.W."/>
            <person name="Li Z."/>
            <person name="Hsiao Y.Y."/>
            <person name="Qi Y."/>
            <person name="Fu T."/>
            <person name="Tang G.D."/>
            <person name="Zhang D."/>
            <person name="Sun W.H."/>
            <person name="Liu D.K."/>
            <person name="Li Y."/>
            <person name="Chen G.Z."/>
            <person name="Liu X.D."/>
            <person name="Liao X.Y."/>
            <person name="Jiang Y.T."/>
            <person name="Yu X."/>
            <person name="Hao Y."/>
            <person name="Huang J."/>
            <person name="Zhao X.W."/>
            <person name="Ke S."/>
            <person name="Chen Y.Y."/>
            <person name="Wu W.L."/>
            <person name="Hsu J.L."/>
            <person name="Lin Y.F."/>
            <person name="Huang M.D."/>
            <person name="Li C.Y."/>
            <person name="Huang L."/>
            <person name="Wang Z.W."/>
            <person name="Zhao X."/>
            <person name="Zhong W.Y."/>
            <person name="Peng D.H."/>
            <person name="Ahmad S."/>
            <person name="Lan S."/>
            <person name="Zhang J.S."/>
            <person name="Tsai W.C."/>
            <person name="Van de Peer Y."/>
            <person name="Liu Z.J."/>
        </authorList>
    </citation>
    <scope>NUCLEOTIDE SEQUENCE</scope>
    <source>
        <strain evidence="4">CP</strain>
    </source>
</reference>
<protein>
    <recommendedName>
        <fullName evidence="3">DET1- and DDB1-associated protein 1 domain-containing protein</fullName>
    </recommendedName>
</protein>
<accession>A0AAV9D4T6</accession>
<feature type="compositionally biased region" description="Polar residues" evidence="2">
    <location>
        <begin position="16"/>
        <end position="31"/>
    </location>
</feature>
<dbReference type="GO" id="GO:0080008">
    <property type="term" value="C:Cul4-RING E3 ubiquitin ligase complex"/>
    <property type="evidence" value="ECO:0007669"/>
    <property type="project" value="TreeGrafter"/>
</dbReference>
<organism evidence="4 5">
    <name type="scientific">Acorus calamus</name>
    <name type="common">Sweet flag</name>
    <dbReference type="NCBI Taxonomy" id="4465"/>
    <lineage>
        <taxon>Eukaryota</taxon>
        <taxon>Viridiplantae</taxon>
        <taxon>Streptophyta</taxon>
        <taxon>Embryophyta</taxon>
        <taxon>Tracheophyta</taxon>
        <taxon>Spermatophyta</taxon>
        <taxon>Magnoliopsida</taxon>
        <taxon>Liliopsida</taxon>
        <taxon>Acoraceae</taxon>
        <taxon>Acorus</taxon>
    </lineage>
</organism>
<feature type="domain" description="DET1- and DDB1-associated protein 1" evidence="3">
    <location>
        <begin position="7"/>
        <end position="68"/>
    </location>
</feature>
<comment type="caution">
    <text evidence="4">The sequence shown here is derived from an EMBL/GenBank/DDBJ whole genome shotgun (WGS) entry which is preliminary data.</text>
</comment>
<dbReference type="InterPro" id="IPR033575">
    <property type="entry name" value="DDA1-like"/>
</dbReference>
<sequence length="99" mass="11037">MGSPLPGNWPSYDPHNFSQIRPSDPSHPSNQTLVTYHPTHSRALPPTDQVIKTEATNILIRQFCRRAEDKLRPKRAASDNLIPEHDCKLPRGSLADGSS</sequence>
<dbReference type="PANTHER" id="PTHR31879">
    <property type="entry name" value="DET1- AND DDB1-ASSOCIATED PROTEIN 1"/>
    <property type="match status" value="1"/>
</dbReference>
<dbReference type="PANTHER" id="PTHR31879:SF8">
    <property type="entry name" value="DET1- AND DDB1-ASSOCIATED PROTEIN 1"/>
    <property type="match status" value="1"/>
</dbReference>
<dbReference type="Proteomes" id="UP001180020">
    <property type="component" value="Unassembled WGS sequence"/>
</dbReference>
<proteinExistence type="inferred from homology"/>
<evidence type="ECO:0000256" key="2">
    <source>
        <dbReference type="SAM" id="MobiDB-lite"/>
    </source>
</evidence>
<dbReference type="AlphaFoldDB" id="A0AAV9D4T6"/>
<keyword evidence="5" id="KW-1185">Reference proteome</keyword>
<feature type="region of interest" description="Disordered" evidence="2">
    <location>
        <begin position="1"/>
        <end position="31"/>
    </location>
</feature>
<reference evidence="4" key="2">
    <citation type="submission" date="2023-06" db="EMBL/GenBank/DDBJ databases">
        <authorList>
            <person name="Ma L."/>
            <person name="Liu K.-W."/>
            <person name="Li Z."/>
            <person name="Hsiao Y.-Y."/>
            <person name="Qi Y."/>
            <person name="Fu T."/>
            <person name="Tang G."/>
            <person name="Zhang D."/>
            <person name="Sun W.-H."/>
            <person name="Liu D.-K."/>
            <person name="Li Y."/>
            <person name="Chen G.-Z."/>
            <person name="Liu X.-D."/>
            <person name="Liao X.-Y."/>
            <person name="Jiang Y.-T."/>
            <person name="Yu X."/>
            <person name="Hao Y."/>
            <person name="Huang J."/>
            <person name="Zhao X.-W."/>
            <person name="Ke S."/>
            <person name="Chen Y.-Y."/>
            <person name="Wu W.-L."/>
            <person name="Hsu J.-L."/>
            <person name="Lin Y.-F."/>
            <person name="Huang M.-D."/>
            <person name="Li C.-Y."/>
            <person name="Huang L."/>
            <person name="Wang Z.-W."/>
            <person name="Zhao X."/>
            <person name="Zhong W.-Y."/>
            <person name="Peng D.-H."/>
            <person name="Ahmad S."/>
            <person name="Lan S."/>
            <person name="Zhang J.-S."/>
            <person name="Tsai W.-C."/>
            <person name="Van De Peer Y."/>
            <person name="Liu Z.-J."/>
        </authorList>
    </citation>
    <scope>NUCLEOTIDE SEQUENCE</scope>
    <source>
        <strain evidence="4">CP</strain>
        <tissue evidence="4">Leaves</tissue>
    </source>
</reference>
<evidence type="ECO:0000259" key="3">
    <source>
        <dbReference type="Pfam" id="PF10172"/>
    </source>
</evidence>
<evidence type="ECO:0000313" key="4">
    <source>
        <dbReference type="EMBL" id="KAK1295921.1"/>
    </source>
</evidence>
<gene>
    <name evidence="4" type="ORF">QJS10_CPB15g00795</name>
</gene>
<dbReference type="Pfam" id="PF10172">
    <property type="entry name" value="DDA1"/>
    <property type="match status" value="1"/>
</dbReference>
<name>A0AAV9D4T6_ACOCL</name>
<evidence type="ECO:0000256" key="1">
    <source>
        <dbReference type="ARBA" id="ARBA00008042"/>
    </source>
</evidence>
<dbReference type="InterPro" id="IPR018276">
    <property type="entry name" value="DDA1_dom"/>
</dbReference>
<feature type="region of interest" description="Disordered" evidence="2">
    <location>
        <begin position="71"/>
        <end position="99"/>
    </location>
</feature>